<dbReference type="GeneID" id="59265877"/>
<dbReference type="AlphaFoldDB" id="A0A8H6AK84"/>
<dbReference type="EMBL" id="JABFCT010000019">
    <property type="protein sequence ID" value="KAF5868894.1"/>
    <property type="molecule type" value="Genomic_DNA"/>
</dbReference>
<evidence type="ECO:0000313" key="2">
    <source>
        <dbReference type="Proteomes" id="UP000531561"/>
    </source>
</evidence>
<comment type="caution">
    <text evidence="1">The sequence shown here is derived from an EMBL/GenBank/DDBJ whole genome shotgun (WGS) entry which is preliminary data.</text>
</comment>
<sequence>MFVALRALQSSDPCCTRAYSPKVQERSFQQVGQAIRLSKPASRLWVSPRAWSFNRFTIPTTTSLFATCTASDHEWVSNVLNGYLNVSDEWIVHDKAGSPSLGRPEIASREAQCGPHGAAYNGIPACSSLASQPLSLSSLRCSRPHSPVYISFQVLCYVAAFKEGAQEMDVLGKGAVEQGNKTWRQEGKLLEEMPVFIFYQRELFSLASRLLALHLSITSEQSRAFSSDQENPGADDNI</sequence>
<name>A0A8H6AK84_9HELO</name>
<evidence type="ECO:0000313" key="1">
    <source>
        <dbReference type="EMBL" id="KAF5868894.1"/>
    </source>
</evidence>
<dbReference type="RefSeq" id="XP_037187843.1">
    <property type="nucleotide sequence ID" value="XM_037342185.1"/>
</dbReference>
<gene>
    <name evidence="1" type="ORF">Bfra_011859</name>
</gene>
<protein>
    <submittedName>
        <fullName evidence="1">Uncharacterized protein</fullName>
    </submittedName>
</protein>
<dbReference type="Proteomes" id="UP000531561">
    <property type="component" value="Unassembled WGS sequence"/>
</dbReference>
<accession>A0A8H6AK84</accession>
<proteinExistence type="predicted"/>
<reference evidence="1 2" key="1">
    <citation type="journal article" date="2020" name="Phytopathology">
        <title>A high-quality genome resource of Botrytis fragariae, a new and rapidly spreading fungal pathogen causing strawberry gray mold in the U.S.A.</title>
        <authorList>
            <person name="Wu Y."/>
            <person name="Saski C.A."/>
            <person name="Schnabel G."/>
            <person name="Xiao S."/>
            <person name="Hu M."/>
        </authorList>
    </citation>
    <scope>NUCLEOTIDE SEQUENCE [LARGE SCALE GENOMIC DNA]</scope>
    <source>
        <strain evidence="1 2">BVB16</strain>
    </source>
</reference>
<organism evidence="1 2">
    <name type="scientific">Botrytis fragariae</name>
    <dbReference type="NCBI Taxonomy" id="1964551"/>
    <lineage>
        <taxon>Eukaryota</taxon>
        <taxon>Fungi</taxon>
        <taxon>Dikarya</taxon>
        <taxon>Ascomycota</taxon>
        <taxon>Pezizomycotina</taxon>
        <taxon>Leotiomycetes</taxon>
        <taxon>Helotiales</taxon>
        <taxon>Sclerotiniaceae</taxon>
        <taxon>Botrytis</taxon>
    </lineage>
</organism>
<dbReference type="OrthoDB" id="10633823at2759"/>
<keyword evidence="2" id="KW-1185">Reference proteome</keyword>